<evidence type="ECO:0000313" key="2">
    <source>
        <dbReference type="Proteomes" id="UP000295293"/>
    </source>
</evidence>
<dbReference type="AlphaFoldDB" id="A0A4R6Z2U4"/>
<keyword evidence="2" id="KW-1185">Reference proteome</keyword>
<sequence>MIENEIDSDTDAEPEVDLVNAQLQWEVGVLIELLSDLLPWPDVDAASELVVDGEYRLAVELLGLQVQERAIRPIARVTELFRVLCKKMQLDEPVWRAAR</sequence>
<gene>
    <name evidence="1" type="ORF">DFR29_104374</name>
</gene>
<proteinExistence type="predicted"/>
<accession>A0A4R6Z2U4</accession>
<dbReference type="RefSeq" id="WP_133818294.1">
    <property type="nucleotide sequence ID" value="NZ_SNZH01000004.1"/>
</dbReference>
<name>A0A4R6Z2U4_9GAMM</name>
<protein>
    <submittedName>
        <fullName evidence="1">Uncharacterized protein</fullName>
    </submittedName>
</protein>
<evidence type="ECO:0000313" key="1">
    <source>
        <dbReference type="EMBL" id="TDR45937.1"/>
    </source>
</evidence>
<reference evidence="1 2" key="1">
    <citation type="submission" date="2019-03" db="EMBL/GenBank/DDBJ databases">
        <title>Genomic Encyclopedia of Type Strains, Phase IV (KMG-IV): sequencing the most valuable type-strain genomes for metagenomic binning, comparative biology and taxonomic classification.</title>
        <authorList>
            <person name="Goeker M."/>
        </authorList>
    </citation>
    <scope>NUCLEOTIDE SEQUENCE [LARGE SCALE GENOMIC DNA]</scope>
    <source>
        <strain evidence="1 2">DSM 21667</strain>
    </source>
</reference>
<dbReference type="Proteomes" id="UP000295293">
    <property type="component" value="Unassembled WGS sequence"/>
</dbReference>
<comment type="caution">
    <text evidence="1">The sequence shown here is derived from an EMBL/GenBank/DDBJ whole genome shotgun (WGS) entry which is preliminary data.</text>
</comment>
<organism evidence="1 2">
    <name type="scientific">Tahibacter aquaticus</name>
    <dbReference type="NCBI Taxonomy" id="520092"/>
    <lineage>
        <taxon>Bacteria</taxon>
        <taxon>Pseudomonadati</taxon>
        <taxon>Pseudomonadota</taxon>
        <taxon>Gammaproteobacteria</taxon>
        <taxon>Lysobacterales</taxon>
        <taxon>Rhodanobacteraceae</taxon>
        <taxon>Tahibacter</taxon>
    </lineage>
</organism>
<dbReference type="EMBL" id="SNZH01000004">
    <property type="protein sequence ID" value="TDR45937.1"/>
    <property type="molecule type" value="Genomic_DNA"/>
</dbReference>